<accession>A0A9W3SI95</accession>
<dbReference type="Proteomes" id="UP000092743">
    <property type="component" value="Plasmid p120510"/>
</dbReference>
<name>A0A9W3SI95_BACTU</name>
<dbReference type="RefSeq" id="WP_065486634.1">
    <property type="nucleotide sequence ID" value="NZ_CP015353.1"/>
</dbReference>
<sequence>MKNYLKLIVSIPLAGALVFGSSVFTSPAAAQVEQTDELFYFKPVPEPEPNKPLPITGEKITKESDIEQYVYIDIVATKYFPAGATIPCGPGVVFEQATLVDRDLNVIPKTNGRYYLKTNVSIEKGEIIGKWAVPKDLDWVQGTKSAKDYYYKRLHAHELNKTSSYSYESSITTGVSQEEAFAIAQTLGIDVEVGYKHAFQIGTNGMWQTTESIGTTLLNQDSERHEFNLPQAVYNYGYTTFWAGVYQGIIDYYVKPSVKLQEVLDDFNRPPSGNHQLEINLRLPEKQTQKTNIFHTVRTKGSGNPIPKIEGK</sequence>
<feature type="signal peptide" evidence="1">
    <location>
        <begin position="1"/>
        <end position="30"/>
    </location>
</feature>
<feature type="chain" id="PRO_5040850134" evidence="1">
    <location>
        <begin position="31"/>
        <end position="312"/>
    </location>
</feature>
<evidence type="ECO:0000313" key="3">
    <source>
        <dbReference type="Proteomes" id="UP000092743"/>
    </source>
</evidence>
<dbReference type="EMBL" id="CP015353">
    <property type="protein sequence ID" value="ANS52025.1"/>
    <property type="molecule type" value="Genomic_DNA"/>
</dbReference>
<proteinExistence type="predicted"/>
<geneLocation type="plasmid" evidence="2 3">
    <name>p120510</name>
</geneLocation>
<protein>
    <submittedName>
        <fullName evidence="2">Uncharacterized protein</fullName>
    </submittedName>
</protein>
<evidence type="ECO:0000256" key="1">
    <source>
        <dbReference type="SAM" id="SignalP"/>
    </source>
</evidence>
<organism evidence="2 3">
    <name type="scientific">Bacillus thuringiensis</name>
    <dbReference type="NCBI Taxonomy" id="1428"/>
    <lineage>
        <taxon>Bacteria</taxon>
        <taxon>Bacillati</taxon>
        <taxon>Bacillota</taxon>
        <taxon>Bacilli</taxon>
        <taxon>Bacillales</taxon>
        <taxon>Bacillaceae</taxon>
        <taxon>Bacillus</taxon>
        <taxon>Bacillus cereus group</taxon>
    </lineage>
</organism>
<reference evidence="2 3" key="1">
    <citation type="submission" date="2016-04" db="EMBL/GenBank/DDBJ databases">
        <title>High quality genome of the nematocidal Bacillus thuringiensis MYBT18246.</title>
        <authorList>
            <person name="Hollensteiner J."/>
            <person name="Poehlein A."/>
            <person name="Sproeer C."/>
            <person name="Bunk B."/>
            <person name="Rosenstiel P."/>
            <person name="Schulenburg H."/>
            <person name="Liesegang H."/>
        </authorList>
    </citation>
    <scope>NUCLEOTIDE SEQUENCE [LARGE SCALE GENOMIC DNA]</scope>
    <source>
        <strain evidence="2 3">MYBT18246</strain>
        <plasmid evidence="2 3">p120510</plasmid>
    </source>
</reference>
<keyword evidence="2" id="KW-0614">Plasmid</keyword>
<keyword evidence="1" id="KW-0732">Signal</keyword>
<evidence type="ECO:0000313" key="2">
    <source>
        <dbReference type="EMBL" id="ANS52025.1"/>
    </source>
</evidence>
<dbReference type="AlphaFoldDB" id="A0A9W3SI95"/>
<gene>
    <name evidence="2" type="ORF">BT246_67330</name>
</gene>